<sequence length="408" mass="43472">MTFLVGGISSAGRALPDLQGHAFRVTRSAGAYLWDDRGQRYLDTAMGFGATLLGHAPPQVLEAVAQAQAEGPMPSFAHAREEAAAAALAARCGDLSQVIFLNTGSEAVHLACRTARIATGRGRIVKFAAAYDGWYDPVAFGNAQSPAARMTGARPERDGMLLLRYNDFADVERLFAEYDDIAAILMEPVLANAGCLEPAPGYLQYVTDRAHRNGALVILDEVLMGFRLHAGLTGHYLGVDADLAAVGKAIGSGIPVAALLGKPPIMELFEQGQVVRAGTYSGNPPACAAVLATLEQLVKKDYFALLARGDALRARLASTFAAQGLTFSSSGYGSVFTPWDRAQAPTDYAQAETSVDAEWTRALHFALRARGVLMMPVAYGRLYLTFAHTDAVLAELEEAFTDVAQTWA</sequence>
<dbReference type="InterPro" id="IPR015421">
    <property type="entry name" value="PyrdxlP-dep_Trfase_major"/>
</dbReference>
<dbReference type="RefSeq" id="WP_309758444.1">
    <property type="nucleotide sequence ID" value="NZ_JAVJAF010000001.1"/>
</dbReference>
<comment type="cofactor">
    <cofactor evidence="1">
        <name>pyridoxal 5'-phosphate</name>
        <dbReference type="ChEBI" id="CHEBI:597326"/>
    </cofactor>
</comment>
<dbReference type="AlphaFoldDB" id="A0AAJ2EWB5"/>
<dbReference type="Gene3D" id="3.40.640.10">
    <property type="entry name" value="Type I PLP-dependent aspartate aminotransferase-like (Major domain)"/>
    <property type="match status" value="1"/>
</dbReference>
<accession>A0AAJ2EWB5</accession>
<dbReference type="EMBL" id="JAVJAF010000001">
    <property type="protein sequence ID" value="MDR6234582.1"/>
    <property type="molecule type" value="Genomic_DNA"/>
</dbReference>
<evidence type="ECO:0000313" key="4">
    <source>
        <dbReference type="EMBL" id="MDR6234582.1"/>
    </source>
</evidence>
<dbReference type="Proteomes" id="UP001268036">
    <property type="component" value="Unassembled WGS sequence"/>
</dbReference>
<dbReference type="Gene3D" id="3.90.1150.10">
    <property type="entry name" value="Aspartate Aminotransferase, domain 1"/>
    <property type="match status" value="1"/>
</dbReference>
<comment type="similarity">
    <text evidence="3">Belongs to the class-III pyridoxal-phosphate-dependent aminotransferase family.</text>
</comment>
<dbReference type="PANTHER" id="PTHR43713:SF3">
    <property type="entry name" value="GLUTAMATE-1-SEMIALDEHYDE 2,1-AMINOMUTASE 1, CHLOROPLASTIC-RELATED"/>
    <property type="match status" value="1"/>
</dbReference>
<evidence type="ECO:0000256" key="3">
    <source>
        <dbReference type="RuleBase" id="RU003560"/>
    </source>
</evidence>
<name>A0AAJ2EWB5_9PSED</name>
<dbReference type="GO" id="GO:0008483">
    <property type="term" value="F:transaminase activity"/>
    <property type="evidence" value="ECO:0007669"/>
    <property type="project" value="InterPro"/>
</dbReference>
<dbReference type="InterPro" id="IPR015422">
    <property type="entry name" value="PyrdxlP-dep_Trfase_small"/>
</dbReference>
<organism evidence="4 5">
    <name type="scientific">Pseudomonas oryzihabitans</name>
    <dbReference type="NCBI Taxonomy" id="47885"/>
    <lineage>
        <taxon>Bacteria</taxon>
        <taxon>Pseudomonadati</taxon>
        <taxon>Pseudomonadota</taxon>
        <taxon>Gammaproteobacteria</taxon>
        <taxon>Pseudomonadales</taxon>
        <taxon>Pseudomonadaceae</taxon>
        <taxon>Pseudomonas</taxon>
    </lineage>
</organism>
<dbReference type="PROSITE" id="PS00600">
    <property type="entry name" value="AA_TRANSFER_CLASS_3"/>
    <property type="match status" value="1"/>
</dbReference>
<evidence type="ECO:0000256" key="1">
    <source>
        <dbReference type="ARBA" id="ARBA00001933"/>
    </source>
</evidence>
<dbReference type="SUPFAM" id="SSF53383">
    <property type="entry name" value="PLP-dependent transferases"/>
    <property type="match status" value="1"/>
</dbReference>
<reference evidence="4" key="1">
    <citation type="submission" date="2023-08" db="EMBL/GenBank/DDBJ databases">
        <title>Functional and genomic diversity of the sorghum phyllosphere microbiome.</title>
        <authorList>
            <person name="Shade A."/>
        </authorList>
    </citation>
    <scope>NUCLEOTIDE SEQUENCE</scope>
    <source>
        <strain evidence="4">SORGH_AS_0201</strain>
    </source>
</reference>
<dbReference type="InterPro" id="IPR005814">
    <property type="entry name" value="Aminotrans_3"/>
</dbReference>
<protein>
    <submittedName>
        <fullName evidence="4">Glutamate-1-semialdehyde 2,1-aminomutase</fullName>
        <ecNumber evidence="4">5.4.3.8</ecNumber>
    </submittedName>
</protein>
<dbReference type="PANTHER" id="PTHR43713">
    <property type="entry name" value="GLUTAMATE-1-SEMIALDEHYDE 2,1-AMINOMUTASE"/>
    <property type="match status" value="1"/>
</dbReference>
<evidence type="ECO:0000313" key="5">
    <source>
        <dbReference type="Proteomes" id="UP001268036"/>
    </source>
</evidence>
<dbReference type="EC" id="5.4.3.8" evidence="4"/>
<dbReference type="InterPro" id="IPR049704">
    <property type="entry name" value="Aminotrans_3_PPA_site"/>
</dbReference>
<keyword evidence="4" id="KW-0413">Isomerase</keyword>
<dbReference type="Pfam" id="PF00202">
    <property type="entry name" value="Aminotran_3"/>
    <property type="match status" value="1"/>
</dbReference>
<gene>
    <name evidence="4" type="ORF">QE440_002323</name>
</gene>
<dbReference type="GO" id="GO:0042286">
    <property type="term" value="F:glutamate-1-semialdehyde 2,1-aminomutase activity"/>
    <property type="evidence" value="ECO:0007669"/>
    <property type="project" value="UniProtKB-EC"/>
</dbReference>
<comment type="caution">
    <text evidence="4">The sequence shown here is derived from an EMBL/GenBank/DDBJ whole genome shotgun (WGS) entry which is preliminary data.</text>
</comment>
<dbReference type="InterPro" id="IPR015424">
    <property type="entry name" value="PyrdxlP-dep_Trfase"/>
</dbReference>
<proteinExistence type="inferred from homology"/>
<dbReference type="GO" id="GO:0030170">
    <property type="term" value="F:pyridoxal phosphate binding"/>
    <property type="evidence" value="ECO:0007669"/>
    <property type="project" value="InterPro"/>
</dbReference>
<evidence type="ECO:0000256" key="2">
    <source>
        <dbReference type="ARBA" id="ARBA00022898"/>
    </source>
</evidence>
<keyword evidence="2 3" id="KW-0663">Pyridoxal phosphate</keyword>